<dbReference type="InterPro" id="IPR008928">
    <property type="entry name" value="6-hairpin_glycosidase_sf"/>
</dbReference>
<name>A0A553IH33_ACHLA</name>
<keyword evidence="1" id="KW-0328">Glycosyltransferase</keyword>
<organism evidence="4 5">
    <name type="scientific">Acholeplasma laidlawii</name>
    <dbReference type="NCBI Taxonomy" id="2148"/>
    <lineage>
        <taxon>Bacteria</taxon>
        <taxon>Bacillati</taxon>
        <taxon>Mycoplasmatota</taxon>
        <taxon>Mollicutes</taxon>
        <taxon>Acholeplasmatales</taxon>
        <taxon>Acholeplasmataceae</taxon>
        <taxon>Acholeplasma</taxon>
    </lineage>
</organism>
<evidence type="ECO:0000256" key="2">
    <source>
        <dbReference type="ARBA" id="ARBA00022679"/>
    </source>
</evidence>
<dbReference type="SUPFAM" id="SSF48208">
    <property type="entry name" value="Six-hairpin glycosidases"/>
    <property type="match status" value="1"/>
</dbReference>
<accession>A0A553IH33</accession>
<proteinExistence type="predicted"/>
<dbReference type="EMBL" id="VKID01000001">
    <property type="protein sequence ID" value="TRX99513.1"/>
    <property type="molecule type" value="Genomic_DNA"/>
</dbReference>
<dbReference type="GO" id="GO:0016757">
    <property type="term" value="F:glycosyltransferase activity"/>
    <property type="evidence" value="ECO:0007669"/>
    <property type="project" value="UniProtKB-KW"/>
</dbReference>
<reference evidence="4 5" key="1">
    <citation type="submission" date="2019-07" db="EMBL/GenBank/DDBJ databases">
        <title>Genome sequence of Acholeplasma laidlawii strain with increased resistance to erythromycin.</title>
        <authorList>
            <person name="Medvedeva E.S."/>
            <person name="Baranova N.B."/>
            <person name="Siniagina M.N."/>
            <person name="Mouzykantov A."/>
            <person name="Chernova O.A."/>
            <person name="Chernov V.M."/>
        </authorList>
    </citation>
    <scope>NUCLEOTIDE SEQUENCE [LARGE SCALE GENOMIC DNA]</scope>
    <source>
        <strain evidence="4 5">PG8REry</strain>
    </source>
</reference>
<dbReference type="RefSeq" id="WP_064212054.1">
    <property type="nucleotide sequence ID" value="NZ_LVCP01000007.1"/>
</dbReference>
<dbReference type="Pfam" id="PF17167">
    <property type="entry name" value="Glyco_hydro_94"/>
    <property type="match status" value="1"/>
</dbReference>
<evidence type="ECO:0000256" key="1">
    <source>
        <dbReference type="ARBA" id="ARBA00022676"/>
    </source>
</evidence>
<dbReference type="GO" id="GO:0005975">
    <property type="term" value="P:carbohydrate metabolic process"/>
    <property type="evidence" value="ECO:0007669"/>
    <property type="project" value="InterPro"/>
</dbReference>
<dbReference type="InterPro" id="IPR012341">
    <property type="entry name" value="6hp_glycosidase-like_sf"/>
</dbReference>
<dbReference type="Gene3D" id="1.50.10.10">
    <property type="match status" value="1"/>
</dbReference>
<keyword evidence="2" id="KW-0808">Transferase</keyword>
<sequence length="842" mass="96130">MKLKQDVISIYQKISLFESGQLNITKLASGAYYLDDELTLITDPVNSGARFPYAVNGMTIWAYASGYISINHSSYYILPPNLEGKEPFLDFFGIEQDGNNTYPVSLLGVSERNDEIENKRYTVFSKNIAYYITVTKNFLYAVTVYISKDFKIYFNTVAHNLTGETKQITLSSFFNMLFKYDSGESIETKWFKKVSYENNMFIYDAPEDIDRHTRIENYGVVKRHLHTKPKNIQNTTSRIDYVGKRYRSVRNALSIRSLKFEKAPLVTNFTDTAINADLINYEVKAYDTIISSYRIETCHDKDTLNKMMASDLTDKEIKKVYEGLSNTQSYDFDNFGISFKGVNDNRVDDKVLNQFLKLVNYQIHFSSLSSNSGTVFLGVRDVMQQLESSLIWDRKNVRSKILEVLSFIDPSGLPPRQYALPPKEGNPRMDLRPFIDQGLWIISTLHTYLAYTEDYDILNEVCGYYERIEPNSAKKSKVENSVLEHLIRVTNYLVSNIDPSTYGLKALYGDWNDALDGLGLIEGSSGYGNGVSVMATLQLYENLERMIEILKLVDPQNEHINTYEVVRHNLSLGINKYAVVIKQDEKRVLHGWGHDRSYFVGSFNDPHGHSRNSLTSNAFYIISDMIKNTPEMKPHLLHAFHNLDSKYGLKTFDPAMQDFHGFGRIINLPPGTAENAATYVHATLFGVLALYMLGEGDFANEQVLKVLPITKKEMSTSPFIMPNSYVHNEELNMDGESMSDWYTGSANTLLKTLIRGLFGLEVKFDHLRLRPSKAFFSKEATLMVSIGNKLTRIVYKNNNNGNRTFKLNGKVIEAKLDTLSGLLYIDINKSILEHQNVIHIQD</sequence>
<comment type="caution">
    <text evidence="4">The sequence shown here is derived from an EMBL/GenBank/DDBJ whole genome shotgun (WGS) entry which is preliminary data.</text>
</comment>
<evidence type="ECO:0000313" key="5">
    <source>
        <dbReference type="Proteomes" id="UP000315938"/>
    </source>
</evidence>
<evidence type="ECO:0000259" key="3">
    <source>
        <dbReference type="Pfam" id="PF17167"/>
    </source>
</evidence>
<dbReference type="PANTHER" id="PTHR37469:SF2">
    <property type="entry name" value="CELLOBIONIC ACID PHOSPHORYLASE"/>
    <property type="match status" value="1"/>
</dbReference>
<dbReference type="AlphaFoldDB" id="A0A553IH33"/>
<feature type="domain" description="Glycosyl hydrolase 94 catalytic" evidence="3">
    <location>
        <begin position="377"/>
        <end position="757"/>
    </location>
</feature>
<dbReference type="Proteomes" id="UP000315938">
    <property type="component" value="Unassembled WGS sequence"/>
</dbReference>
<evidence type="ECO:0000313" key="4">
    <source>
        <dbReference type="EMBL" id="TRX99513.1"/>
    </source>
</evidence>
<dbReference type="InterPro" id="IPR052047">
    <property type="entry name" value="GH94_Enzymes"/>
</dbReference>
<protein>
    <recommendedName>
        <fullName evidence="3">Glycosyl hydrolase 94 catalytic domain-containing protein</fullName>
    </recommendedName>
</protein>
<dbReference type="PANTHER" id="PTHR37469">
    <property type="entry name" value="CELLOBIONIC ACID PHOSPHORYLASE-RELATED"/>
    <property type="match status" value="1"/>
</dbReference>
<dbReference type="InterPro" id="IPR033432">
    <property type="entry name" value="GH94_catalytic"/>
</dbReference>
<gene>
    <name evidence="4" type="ORF">FNV44_00295</name>
</gene>